<sequence>MAWVEKSSRTAWRVRYWKDDGTLGSVSGFSTKTAADQHAADMESDQRAGTFIDPAAGKTTVADWVRDWLPAIDVSIRTEEGYRGMLRNHILLRWGSTALSAVSGIQVAAWTKELRRRPLAPATVSSILKLFTMIMADAVAERLIAYNPVQPRRRGRAHTTRPSEQIWASPDEVLAIADQAAACYDPYGAMLIVTAAWTGARWGELAGLHRDNLHLGDGCVVIDPDVGSLHEGAHGQLWLGPPKNAGSARTISLPEFLIPLLNWHLHDVDSDFVFVTPDGHWHRRSNFARRCMRPAADGNTGDLERRAKFTPPRQRLTVLTDPVKPGLTFHGLRHSHKTWMIADLVPEIAQSRRLGHILHDKIQQTYSHVALEVEQRLLEGLQDRWAKAVVNAALDVDNPKVRYRRLP</sequence>
<evidence type="ECO:0000313" key="9">
    <source>
        <dbReference type="Proteomes" id="UP001183176"/>
    </source>
</evidence>
<comment type="similarity">
    <text evidence="1">Belongs to the 'phage' integrase family.</text>
</comment>
<dbReference type="InterPro" id="IPR044068">
    <property type="entry name" value="CB"/>
</dbReference>
<dbReference type="RefSeq" id="WP_311424549.1">
    <property type="nucleotide sequence ID" value="NZ_JAVREH010000038.1"/>
</dbReference>
<dbReference type="PANTHER" id="PTHR30629:SF2">
    <property type="entry name" value="PROPHAGE INTEGRASE INTS-RELATED"/>
    <property type="match status" value="1"/>
</dbReference>
<protein>
    <submittedName>
        <fullName evidence="8">Tyrosine-type recombinase/integrase</fullName>
    </submittedName>
</protein>
<keyword evidence="4" id="KW-0233">DNA recombination</keyword>
<dbReference type="InterPro" id="IPR010998">
    <property type="entry name" value="Integrase_recombinase_N"/>
</dbReference>
<evidence type="ECO:0000256" key="2">
    <source>
        <dbReference type="ARBA" id="ARBA00022908"/>
    </source>
</evidence>
<keyword evidence="3 5" id="KW-0238">DNA-binding</keyword>
<dbReference type="InterPro" id="IPR050808">
    <property type="entry name" value="Phage_Integrase"/>
</dbReference>
<evidence type="ECO:0000256" key="4">
    <source>
        <dbReference type="ARBA" id="ARBA00023172"/>
    </source>
</evidence>
<dbReference type="EMBL" id="JAVREH010000038">
    <property type="protein sequence ID" value="MDT0263402.1"/>
    <property type="molecule type" value="Genomic_DNA"/>
</dbReference>
<evidence type="ECO:0000256" key="5">
    <source>
        <dbReference type="PROSITE-ProRule" id="PRU01248"/>
    </source>
</evidence>
<name>A0ABU2JEH6_9ACTN</name>
<evidence type="ECO:0000259" key="7">
    <source>
        <dbReference type="PROSITE" id="PS51900"/>
    </source>
</evidence>
<keyword evidence="9" id="KW-1185">Reference proteome</keyword>
<dbReference type="Gene3D" id="1.10.150.130">
    <property type="match status" value="1"/>
</dbReference>
<comment type="caution">
    <text evidence="8">The sequence shown here is derived from an EMBL/GenBank/DDBJ whole genome shotgun (WGS) entry which is preliminary data.</text>
</comment>
<feature type="domain" description="Tyr recombinase" evidence="6">
    <location>
        <begin position="163"/>
        <end position="382"/>
    </location>
</feature>
<keyword evidence="2" id="KW-0229">DNA integration</keyword>
<proteinExistence type="inferred from homology"/>
<evidence type="ECO:0000259" key="6">
    <source>
        <dbReference type="PROSITE" id="PS51898"/>
    </source>
</evidence>
<dbReference type="PROSITE" id="PS51898">
    <property type="entry name" value="TYR_RECOMBINASE"/>
    <property type="match status" value="1"/>
</dbReference>
<reference evidence="9" key="1">
    <citation type="submission" date="2023-07" db="EMBL/GenBank/DDBJ databases">
        <title>30 novel species of actinomycetes from the DSMZ collection.</title>
        <authorList>
            <person name="Nouioui I."/>
        </authorList>
    </citation>
    <scope>NUCLEOTIDE SEQUENCE [LARGE SCALE GENOMIC DNA]</scope>
    <source>
        <strain evidence="9">DSM 44399</strain>
    </source>
</reference>
<dbReference type="Proteomes" id="UP001183176">
    <property type="component" value="Unassembled WGS sequence"/>
</dbReference>
<dbReference type="InterPro" id="IPR013762">
    <property type="entry name" value="Integrase-like_cat_sf"/>
</dbReference>
<dbReference type="SUPFAM" id="SSF56349">
    <property type="entry name" value="DNA breaking-rejoining enzymes"/>
    <property type="match status" value="1"/>
</dbReference>
<dbReference type="InterPro" id="IPR011010">
    <property type="entry name" value="DNA_brk_join_enz"/>
</dbReference>
<organism evidence="8 9">
    <name type="scientific">Jatrophihabitans lederbergiae</name>
    <dbReference type="NCBI Taxonomy" id="3075547"/>
    <lineage>
        <taxon>Bacteria</taxon>
        <taxon>Bacillati</taxon>
        <taxon>Actinomycetota</taxon>
        <taxon>Actinomycetes</taxon>
        <taxon>Jatrophihabitantales</taxon>
        <taxon>Jatrophihabitantaceae</taxon>
        <taxon>Jatrophihabitans</taxon>
    </lineage>
</organism>
<dbReference type="PANTHER" id="PTHR30629">
    <property type="entry name" value="PROPHAGE INTEGRASE"/>
    <property type="match status" value="1"/>
</dbReference>
<dbReference type="Gene3D" id="1.10.443.10">
    <property type="entry name" value="Intergrase catalytic core"/>
    <property type="match status" value="1"/>
</dbReference>
<gene>
    <name evidence="8" type="ORF">RM423_18630</name>
</gene>
<dbReference type="PROSITE" id="PS51900">
    <property type="entry name" value="CB"/>
    <property type="match status" value="1"/>
</dbReference>
<evidence type="ECO:0000256" key="1">
    <source>
        <dbReference type="ARBA" id="ARBA00008857"/>
    </source>
</evidence>
<evidence type="ECO:0000313" key="8">
    <source>
        <dbReference type="EMBL" id="MDT0263402.1"/>
    </source>
</evidence>
<evidence type="ECO:0000256" key="3">
    <source>
        <dbReference type="ARBA" id="ARBA00023125"/>
    </source>
</evidence>
<accession>A0ABU2JEH6</accession>
<dbReference type="InterPro" id="IPR002104">
    <property type="entry name" value="Integrase_catalytic"/>
</dbReference>
<dbReference type="Pfam" id="PF00589">
    <property type="entry name" value="Phage_integrase"/>
    <property type="match status" value="1"/>
</dbReference>
<feature type="domain" description="Core-binding (CB)" evidence="7">
    <location>
        <begin position="59"/>
        <end position="139"/>
    </location>
</feature>